<reference evidence="12 13" key="1">
    <citation type="submission" date="2019-06" db="EMBL/GenBank/DDBJ databases">
        <title>Sequencing the genomes of 1000 actinobacteria strains.</title>
        <authorList>
            <person name="Klenk H.-P."/>
        </authorList>
    </citation>
    <scope>NUCLEOTIDE SEQUENCE [LARGE SCALE GENOMIC DNA]</scope>
    <source>
        <strain evidence="12 13">DSM 18031</strain>
    </source>
</reference>
<evidence type="ECO:0000256" key="8">
    <source>
        <dbReference type="ARBA" id="ARBA00023163"/>
    </source>
</evidence>
<dbReference type="InterPro" id="IPR051271">
    <property type="entry name" value="2C-system_Tx_regulators"/>
</dbReference>
<dbReference type="SUPFAM" id="SSF46785">
    <property type="entry name" value="Winged helix' DNA-binding domain"/>
    <property type="match status" value="1"/>
</dbReference>
<evidence type="ECO:0000259" key="11">
    <source>
        <dbReference type="PROSITE" id="PS50110"/>
    </source>
</evidence>
<keyword evidence="7 9" id="KW-0010">Activator</keyword>
<dbReference type="PANTHER" id="PTHR45526">
    <property type="entry name" value="TRANSCRIPTIONAL REGULATORY PROTEIN DPIA"/>
    <property type="match status" value="1"/>
</dbReference>
<evidence type="ECO:0000313" key="13">
    <source>
        <dbReference type="Proteomes" id="UP000318331"/>
    </source>
</evidence>
<keyword evidence="6 9" id="KW-0238">DNA-binding</keyword>
<evidence type="ECO:0000256" key="6">
    <source>
        <dbReference type="ARBA" id="ARBA00023125"/>
    </source>
</evidence>
<feature type="domain" description="Response regulatory" evidence="11">
    <location>
        <begin position="6"/>
        <end position="128"/>
    </location>
</feature>
<evidence type="ECO:0000256" key="1">
    <source>
        <dbReference type="ARBA" id="ARBA00004496"/>
    </source>
</evidence>
<feature type="modified residue" description="4-aspartylphosphate" evidence="10">
    <location>
        <position position="63"/>
    </location>
</feature>
<dbReference type="OrthoDB" id="7187989at2"/>
<evidence type="ECO:0000256" key="10">
    <source>
        <dbReference type="PROSITE-ProRule" id="PRU00169"/>
    </source>
</evidence>
<dbReference type="Pfam" id="PF00072">
    <property type="entry name" value="Response_reg"/>
    <property type="match status" value="1"/>
</dbReference>
<keyword evidence="8 9" id="KW-0804">Transcription</keyword>
<evidence type="ECO:0000256" key="5">
    <source>
        <dbReference type="ARBA" id="ARBA00023015"/>
    </source>
</evidence>
<organism evidence="12 13">
    <name type="scientific">Klugiella xanthotipulae</name>
    <dbReference type="NCBI Taxonomy" id="244735"/>
    <lineage>
        <taxon>Bacteria</taxon>
        <taxon>Bacillati</taxon>
        <taxon>Actinomycetota</taxon>
        <taxon>Actinomycetes</taxon>
        <taxon>Micrococcales</taxon>
        <taxon>Microbacteriaceae</taxon>
        <taxon>Klugiella</taxon>
    </lineage>
</organism>
<dbReference type="SMART" id="SM00448">
    <property type="entry name" value="REC"/>
    <property type="match status" value="1"/>
</dbReference>
<comment type="subcellular location">
    <subcellularLocation>
        <location evidence="1 9">Cytoplasm</location>
    </subcellularLocation>
</comment>
<dbReference type="GO" id="GO:0003700">
    <property type="term" value="F:DNA-binding transcription factor activity"/>
    <property type="evidence" value="ECO:0007669"/>
    <property type="project" value="InterPro"/>
</dbReference>
<comment type="caution">
    <text evidence="12">The sequence shown here is derived from an EMBL/GenBank/DDBJ whole genome shotgun (WGS) entry which is preliminary data.</text>
</comment>
<dbReference type="InterPro" id="IPR024187">
    <property type="entry name" value="Sig_transdc_resp-reg_cit/mal"/>
</dbReference>
<accession>A0A543HT73</accession>
<dbReference type="PROSITE" id="PS50110">
    <property type="entry name" value="RESPONSE_REGULATORY"/>
    <property type="match status" value="1"/>
</dbReference>
<evidence type="ECO:0000256" key="4">
    <source>
        <dbReference type="ARBA" id="ARBA00023012"/>
    </source>
</evidence>
<keyword evidence="13" id="KW-1185">Reference proteome</keyword>
<protein>
    <recommendedName>
        <fullName evidence="9">Transcriptional regulatory protein</fullName>
    </recommendedName>
</protein>
<dbReference type="PIRSF" id="PIRSF006171">
    <property type="entry name" value="RR_citrat_malat"/>
    <property type="match status" value="1"/>
</dbReference>
<evidence type="ECO:0000256" key="7">
    <source>
        <dbReference type="ARBA" id="ARBA00023159"/>
    </source>
</evidence>
<dbReference type="Gene3D" id="3.40.50.2300">
    <property type="match status" value="1"/>
</dbReference>
<dbReference type="InterPro" id="IPR036390">
    <property type="entry name" value="WH_DNA-bd_sf"/>
</dbReference>
<dbReference type="GO" id="GO:0000156">
    <property type="term" value="F:phosphorelay response regulator activity"/>
    <property type="evidence" value="ECO:0007669"/>
    <property type="project" value="TreeGrafter"/>
</dbReference>
<dbReference type="SUPFAM" id="SSF52172">
    <property type="entry name" value="CheY-like"/>
    <property type="match status" value="1"/>
</dbReference>
<dbReference type="AlphaFoldDB" id="A0A543HT73"/>
<dbReference type="InterPro" id="IPR048714">
    <property type="entry name" value="DpiA-like_HTH"/>
</dbReference>
<evidence type="ECO:0000256" key="9">
    <source>
        <dbReference type="PIRNR" id="PIRNR006171"/>
    </source>
</evidence>
<dbReference type="GO" id="GO:0003677">
    <property type="term" value="F:DNA binding"/>
    <property type="evidence" value="ECO:0007669"/>
    <property type="project" value="UniProtKB-KW"/>
</dbReference>
<dbReference type="Pfam" id="PF20714">
    <property type="entry name" value="HTH_64"/>
    <property type="match status" value="1"/>
</dbReference>
<gene>
    <name evidence="12" type="ORF">FB466_2511</name>
</gene>
<dbReference type="InterPro" id="IPR001789">
    <property type="entry name" value="Sig_transdc_resp-reg_receiver"/>
</dbReference>
<dbReference type="GO" id="GO:0005737">
    <property type="term" value="C:cytoplasm"/>
    <property type="evidence" value="ECO:0007669"/>
    <property type="project" value="UniProtKB-SubCell"/>
</dbReference>
<dbReference type="InterPro" id="IPR011006">
    <property type="entry name" value="CheY-like_superfamily"/>
</dbReference>
<sequence length="242" mass="26882">MTHPLRVLVIEDDPTAAAGQNEYLRRIGGFEVAHTAATGANALQWLSHNQREGAAPVDVILLDMNLPDMHGVEIARQVRAASLWVDIIAVTAVRELEVVRAAIAFGVVQYIIKPYTFATFHDKLNHYQQFARQLTGEITVVGEQQRVLQSEIDGALASLRSSTPDLLPKGLSPDTLDAITAHLHRVNTAVSAGEITEALSISRITARRYLEYLTSTRQVSREPRYGTPGRPELEYRWLPPER</sequence>
<keyword evidence="4 9" id="KW-0902">Two-component regulatory system</keyword>
<proteinExistence type="predicted"/>
<name>A0A543HT73_9MICO</name>
<keyword evidence="3 10" id="KW-0597">Phosphoprotein</keyword>
<dbReference type="EMBL" id="VFPN01000003">
    <property type="protein sequence ID" value="TQM61553.1"/>
    <property type="molecule type" value="Genomic_DNA"/>
</dbReference>
<dbReference type="Proteomes" id="UP000318331">
    <property type="component" value="Unassembled WGS sequence"/>
</dbReference>
<evidence type="ECO:0000256" key="3">
    <source>
        <dbReference type="ARBA" id="ARBA00022553"/>
    </source>
</evidence>
<keyword evidence="2 9" id="KW-0963">Cytoplasm</keyword>
<dbReference type="PANTHER" id="PTHR45526:SF1">
    <property type="entry name" value="TRANSCRIPTIONAL REGULATORY PROTEIN DCUR-RELATED"/>
    <property type="match status" value="1"/>
</dbReference>
<evidence type="ECO:0000313" key="12">
    <source>
        <dbReference type="EMBL" id="TQM61553.1"/>
    </source>
</evidence>
<dbReference type="RefSeq" id="WP_141918654.1">
    <property type="nucleotide sequence ID" value="NZ_BAAAYS010000006.1"/>
</dbReference>
<keyword evidence="5 9" id="KW-0805">Transcription regulation</keyword>
<evidence type="ECO:0000256" key="2">
    <source>
        <dbReference type="ARBA" id="ARBA00022490"/>
    </source>
</evidence>